<proteinExistence type="predicted"/>
<evidence type="ECO:0000313" key="1">
    <source>
        <dbReference type="EMBL" id="RIB00323.1"/>
    </source>
</evidence>
<name>A0A397TYU7_9GLOM</name>
<comment type="caution">
    <text evidence="1">The sequence shown here is derived from an EMBL/GenBank/DDBJ whole genome shotgun (WGS) entry which is preliminary data.</text>
</comment>
<dbReference type="AlphaFoldDB" id="A0A397TYU7"/>
<dbReference type="OrthoDB" id="2447344at2759"/>
<dbReference type="Proteomes" id="UP000266673">
    <property type="component" value="Unassembled WGS sequence"/>
</dbReference>
<reference evidence="1 2" key="1">
    <citation type="submission" date="2018-06" db="EMBL/GenBank/DDBJ databases">
        <title>Comparative genomics reveals the genomic features of Rhizophagus irregularis, R. cerebriforme, R. diaphanum and Gigaspora rosea, and their symbiotic lifestyle signature.</title>
        <authorList>
            <person name="Morin E."/>
            <person name="San Clemente H."/>
            <person name="Chen E.C.H."/>
            <person name="De La Providencia I."/>
            <person name="Hainaut M."/>
            <person name="Kuo A."/>
            <person name="Kohler A."/>
            <person name="Murat C."/>
            <person name="Tang N."/>
            <person name="Roy S."/>
            <person name="Loubradou J."/>
            <person name="Henrissat B."/>
            <person name="Grigoriev I.V."/>
            <person name="Corradi N."/>
            <person name="Roux C."/>
            <person name="Martin F.M."/>
        </authorList>
    </citation>
    <scope>NUCLEOTIDE SEQUENCE [LARGE SCALE GENOMIC DNA]</scope>
    <source>
        <strain evidence="1 2">DAOM 194757</strain>
    </source>
</reference>
<accession>A0A397TYU7</accession>
<dbReference type="EMBL" id="QKWP01004493">
    <property type="protein sequence ID" value="RIB00323.1"/>
    <property type="molecule type" value="Genomic_DNA"/>
</dbReference>
<sequence length="157" mass="18255">MHCPIRPLKQLAGVWELDFQAIDVAIKAETKNAINNLDICTCHYTFDQNKLHLSRAKQDVSIEKSWIHRQKCMQLQVMLLEEIWLAGIRFLNKKVDISKVSTNSMDKDQTEKINPPIYFGIKTAFRKKRIFKLAAILEVSYLDKLNKSLITQLHTMP</sequence>
<keyword evidence="2" id="KW-1185">Reference proteome</keyword>
<evidence type="ECO:0000313" key="2">
    <source>
        <dbReference type="Proteomes" id="UP000266673"/>
    </source>
</evidence>
<protein>
    <submittedName>
        <fullName evidence="1">Uncharacterized protein</fullName>
    </submittedName>
</protein>
<gene>
    <name evidence="1" type="ORF">C2G38_2234720</name>
</gene>
<organism evidence="1 2">
    <name type="scientific">Gigaspora rosea</name>
    <dbReference type="NCBI Taxonomy" id="44941"/>
    <lineage>
        <taxon>Eukaryota</taxon>
        <taxon>Fungi</taxon>
        <taxon>Fungi incertae sedis</taxon>
        <taxon>Mucoromycota</taxon>
        <taxon>Glomeromycotina</taxon>
        <taxon>Glomeromycetes</taxon>
        <taxon>Diversisporales</taxon>
        <taxon>Gigasporaceae</taxon>
        <taxon>Gigaspora</taxon>
    </lineage>
</organism>